<evidence type="ECO:0000256" key="1">
    <source>
        <dbReference type="ARBA" id="ARBA00004651"/>
    </source>
</evidence>
<keyword evidence="6 7" id="KW-0472">Membrane</keyword>
<dbReference type="PANTHER" id="PTHR30151:SF20">
    <property type="entry name" value="ABC TRANSPORTER PERMEASE PROTEIN HI_0355-RELATED"/>
    <property type="match status" value="1"/>
</dbReference>
<keyword evidence="3" id="KW-1003">Cell membrane</keyword>
<evidence type="ECO:0000256" key="3">
    <source>
        <dbReference type="ARBA" id="ARBA00022475"/>
    </source>
</evidence>
<dbReference type="InterPro" id="IPR000515">
    <property type="entry name" value="MetI-like"/>
</dbReference>
<dbReference type="STRING" id="137838.GCA_001458595_02994"/>
<evidence type="ECO:0000256" key="5">
    <source>
        <dbReference type="ARBA" id="ARBA00022989"/>
    </source>
</evidence>
<feature type="transmembrane region" description="Helical" evidence="7">
    <location>
        <begin position="12"/>
        <end position="33"/>
    </location>
</feature>
<protein>
    <submittedName>
        <fullName evidence="9">ABC transporter permease</fullName>
    </submittedName>
</protein>
<sequence length="255" mass="27713">MSEKIKSVLWPLGFGILIIAIWQVGIIHDLLGFKPFQLPVPSMIIKTLHTNFAKALSDTMITVSGALTGLALGCFIGFIVAVIATLFPKWGYTGLTVISAFNAIPIVALSPIMNRWFENGFGQKVGVVTVVCMAAMAINAYDGLNNLRPFAMDLLDSYAADTKTKFFKLRLPNCIPSILTALKINAASALMAAMISEYFAASTSGIGFGIKDNLRKGMMAMGWSYIIMAAIVGIILYLIITLVERKAIKWHASQR</sequence>
<dbReference type="Gene3D" id="1.10.3720.10">
    <property type="entry name" value="MetI-like"/>
    <property type="match status" value="1"/>
</dbReference>
<gene>
    <name evidence="9" type="ORF">CQ394_07620</name>
</gene>
<dbReference type="CDD" id="cd06261">
    <property type="entry name" value="TM_PBP2"/>
    <property type="match status" value="1"/>
</dbReference>
<dbReference type="InterPro" id="IPR035906">
    <property type="entry name" value="MetI-like_sf"/>
</dbReference>
<comment type="subcellular location">
    <subcellularLocation>
        <location evidence="1 7">Cell membrane</location>
        <topology evidence="1 7">Multi-pass membrane protein</topology>
    </subcellularLocation>
</comment>
<comment type="similarity">
    <text evidence="7">Belongs to the binding-protein-dependent transport system permease family.</text>
</comment>
<accession>A0A2A7MJA6</accession>
<dbReference type="GO" id="GO:0005886">
    <property type="term" value="C:plasma membrane"/>
    <property type="evidence" value="ECO:0007669"/>
    <property type="project" value="UniProtKB-SubCell"/>
</dbReference>
<evidence type="ECO:0000259" key="8">
    <source>
        <dbReference type="PROSITE" id="PS50928"/>
    </source>
</evidence>
<feature type="transmembrane region" description="Helical" evidence="7">
    <location>
        <begin position="125"/>
        <end position="144"/>
    </location>
</feature>
<dbReference type="RefSeq" id="WP_058295718.1">
    <property type="nucleotide sequence ID" value="NZ_CAMRXG010000079.1"/>
</dbReference>
<proteinExistence type="inferred from homology"/>
<dbReference type="SUPFAM" id="SSF161098">
    <property type="entry name" value="MetI-like"/>
    <property type="match status" value="1"/>
</dbReference>
<feature type="transmembrane region" description="Helical" evidence="7">
    <location>
        <begin position="66"/>
        <end position="87"/>
    </location>
</feature>
<dbReference type="AlphaFoldDB" id="A0A2A7MJA6"/>
<evidence type="ECO:0000313" key="10">
    <source>
        <dbReference type="Proteomes" id="UP000220840"/>
    </source>
</evidence>
<keyword evidence="2 7" id="KW-0813">Transport</keyword>
<evidence type="ECO:0000256" key="6">
    <source>
        <dbReference type="ARBA" id="ARBA00023136"/>
    </source>
</evidence>
<keyword evidence="4 7" id="KW-0812">Transmembrane</keyword>
<name>A0A2A7MJA6_9CLOT</name>
<evidence type="ECO:0000256" key="2">
    <source>
        <dbReference type="ARBA" id="ARBA00022448"/>
    </source>
</evidence>
<evidence type="ECO:0000256" key="4">
    <source>
        <dbReference type="ARBA" id="ARBA00022692"/>
    </source>
</evidence>
<feature type="transmembrane region" description="Helical" evidence="7">
    <location>
        <begin position="222"/>
        <end position="243"/>
    </location>
</feature>
<feature type="domain" description="ABC transmembrane type-1" evidence="8">
    <location>
        <begin position="59"/>
        <end position="244"/>
    </location>
</feature>
<dbReference type="OrthoDB" id="9804353at2"/>
<dbReference type="EMBL" id="PDCJ01000001">
    <property type="protein sequence ID" value="PEG31563.1"/>
    <property type="molecule type" value="Genomic_DNA"/>
</dbReference>
<organism evidence="9 10">
    <name type="scientific">Clostridium neonatale</name>
    <dbReference type="NCBI Taxonomy" id="137838"/>
    <lineage>
        <taxon>Bacteria</taxon>
        <taxon>Bacillati</taxon>
        <taxon>Bacillota</taxon>
        <taxon>Clostridia</taxon>
        <taxon>Eubacteriales</taxon>
        <taxon>Clostridiaceae</taxon>
        <taxon>Clostridium</taxon>
    </lineage>
</organism>
<keyword evidence="5 7" id="KW-1133">Transmembrane helix</keyword>
<evidence type="ECO:0000313" key="9">
    <source>
        <dbReference type="EMBL" id="PEG31563.1"/>
    </source>
</evidence>
<reference evidence="9 10" key="1">
    <citation type="submission" date="2017-10" db="EMBL/GenBank/DDBJ databases">
        <title>Effective Description of Clostridium neonatale sp. nov. linked to necrotizing enterocolitis in neonates and a clarification of species assignable to the genus Clostridium (Prazmowski 1880) emend. Lawson and Rainey 2016.</title>
        <authorList>
            <person name="Bernard K."/>
            <person name="Burdz T."/>
            <person name="Wiebe D."/>
            <person name="Balcewich B."/>
            <person name="Alfa M."/>
            <person name="Bernier A.-M."/>
        </authorList>
    </citation>
    <scope>NUCLEOTIDE SEQUENCE [LARGE SCALE GENOMIC DNA]</scope>
    <source>
        <strain evidence="9 10">LCDC99A005</strain>
    </source>
</reference>
<dbReference type="PROSITE" id="PS50928">
    <property type="entry name" value="ABC_TM1"/>
    <property type="match status" value="1"/>
</dbReference>
<feature type="transmembrane region" description="Helical" evidence="7">
    <location>
        <begin position="94"/>
        <end position="113"/>
    </location>
</feature>
<dbReference type="Pfam" id="PF00528">
    <property type="entry name" value="BPD_transp_1"/>
    <property type="match status" value="1"/>
</dbReference>
<keyword evidence="10" id="KW-1185">Reference proteome</keyword>
<evidence type="ECO:0000256" key="7">
    <source>
        <dbReference type="RuleBase" id="RU363032"/>
    </source>
</evidence>
<dbReference type="GO" id="GO:0055085">
    <property type="term" value="P:transmembrane transport"/>
    <property type="evidence" value="ECO:0007669"/>
    <property type="project" value="InterPro"/>
</dbReference>
<dbReference type="PANTHER" id="PTHR30151">
    <property type="entry name" value="ALKANE SULFONATE ABC TRANSPORTER-RELATED, MEMBRANE SUBUNIT"/>
    <property type="match status" value="1"/>
</dbReference>
<dbReference type="Proteomes" id="UP000220840">
    <property type="component" value="Unassembled WGS sequence"/>
</dbReference>
<comment type="caution">
    <text evidence="9">The sequence shown here is derived from an EMBL/GenBank/DDBJ whole genome shotgun (WGS) entry which is preliminary data.</text>
</comment>